<feature type="domain" description="EamA" evidence="3">
    <location>
        <begin position="33"/>
        <end position="101"/>
    </location>
</feature>
<dbReference type="EMBL" id="UGNC01000004">
    <property type="protein sequence ID" value="STW39216.1"/>
    <property type="molecule type" value="Genomic_DNA"/>
</dbReference>
<dbReference type="GO" id="GO:0005886">
    <property type="term" value="C:plasma membrane"/>
    <property type="evidence" value="ECO:0007669"/>
    <property type="project" value="UniProtKB-SubCell"/>
</dbReference>
<protein>
    <submittedName>
        <fullName evidence="4">Drug/metabolite transporter permease</fullName>
    </submittedName>
</protein>
<keyword evidence="2" id="KW-0812">Transmembrane</keyword>
<organism evidence="4 5">
    <name type="scientific">Klebsiella pneumoniae</name>
    <dbReference type="NCBI Taxonomy" id="573"/>
    <lineage>
        <taxon>Bacteria</taxon>
        <taxon>Pseudomonadati</taxon>
        <taxon>Pseudomonadota</taxon>
        <taxon>Gammaproteobacteria</taxon>
        <taxon>Enterobacterales</taxon>
        <taxon>Enterobacteriaceae</taxon>
        <taxon>Klebsiella/Raoultella group</taxon>
        <taxon>Klebsiella</taxon>
        <taxon>Klebsiella pneumoniae complex</taxon>
    </lineage>
</organism>
<feature type="transmembrane region" description="Helical" evidence="2">
    <location>
        <begin position="33"/>
        <end position="53"/>
    </location>
</feature>
<evidence type="ECO:0000256" key="1">
    <source>
        <dbReference type="ARBA" id="ARBA00004127"/>
    </source>
</evidence>
<reference evidence="4 5" key="1">
    <citation type="submission" date="2018-06" db="EMBL/GenBank/DDBJ databases">
        <authorList>
            <consortium name="Pathogen Informatics"/>
            <person name="Doyle S."/>
        </authorList>
    </citation>
    <scope>NUCLEOTIDE SEQUENCE [LARGE SCALE GENOMIC DNA]</scope>
    <source>
        <strain evidence="4 5">NCTC9617</strain>
    </source>
</reference>
<keyword evidence="2" id="KW-1133">Transmembrane helix</keyword>
<dbReference type="AlphaFoldDB" id="A0A378F4B1"/>
<dbReference type="InterPro" id="IPR000620">
    <property type="entry name" value="EamA_dom"/>
</dbReference>
<evidence type="ECO:0000259" key="3">
    <source>
        <dbReference type="Pfam" id="PF00892"/>
    </source>
</evidence>
<dbReference type="Pfam" id="PF00892">
    <property type="entry name" value="EamA"/>
    <property type="match status" value="1"/>
</dbReference>
<accession>A0A378F4B1</accession>
<name>A0A378F4B1_KLEPN</name>
<evidence type="ECO:0000313" key="4">
    <source>
        <dbReference type="EMBL" id="STW39216.1"/>
    </source>
</evidence>
<keyword evidence="2" id="KW-0472">Membrane</keyword>
<sequence>MIYPGGRFFRYFDFVHKNSNNDRGRGMTRKDGLLALLVVVVWGLNFVVIKLGLHNMPPLMLAGLRFMLVAFPALLFVARPAIPLRLLLGYGLTISFGQFAFSVLRYRPGYAGRAGLPCAAGASLLHHHPWRLRLWRTSAGQAAGGDRPGDLWRAGAGGGQPWRGACAAGGLYADPRGGAQLGLRQYFQQENHVPGEPAANHVTGGLGAR</sequence>
<gene>
    <name evidence="4" type="primary">eamA_1</name>
    <name evidence="4" type="ORF">NCTC9617_00738</name>
</gene>
<evidence type="ECO:0000256" key="2">
    <source>
        <dbReference type="SAM" id="Phobius"/>
    </source>
</evidence>
<dbReference type="Proteomes" id="UP000255167">
    <property type="component" value="Unassembled WGS sequence"/>
</dbReference>
<comment type="subcellular location">
    <subcellularLocation>
        <location evidence="1">Endomembrane system</location>
        <topology evidence="1">Multi-pass membrane protein</topology>
    </subcellularLocation>
</comment>
<feature type="transmembrane region" description="Helical" evidence="2">
    <location>
        <begin position="59"/>
        <end position="77"/>
    </location>
</feature>
<feature type="transmembrane region" description="Helical" evidence="2">
    <location>
        <begin position="84"/>
        <end position="104"/>
    </location>
</feature>
<proteinExistence type="predicted"/>
<evidence type="ECO:0000313" key="5">
    <source>
        <dbReference type="Proteomes" id="UP000255167"/>
    </source>
</evidence>